<comment type="caution">
    <text evidence="14">The sequence shown here is derived from an EMBL/GenBank/DDBJ whole genome shotgun (WGS) entry which is preliminary data.</text>
</comment>
<dbReference type="RefSeq" id="XP_040712556.1">
    <property type="nucleotide sequence ID" value="XM_040862767.1"/>
</dbReference>
<feature type="active site" description="Proton donor; for dehydratase activity" evidence="9">
    <location>
        <position position="1162"/>
    </location>
</feature>
<dbReference type="InParanoid" id="A0A1Y2DLJ8"/>
<dbReference type="SMART" id="SM00829">
    <property type="entry name" value="PKS_ER"/>
    <property type="match status" value="1"/>
</dbReference>
<dbReference type="InterPro" id="IPR020806">
    <property type="entry name" value="PKS_PP-bd"/>
</dbReference>
<keyword evidence="5" id="KW-0521">NADP</keyword>
<dbReference type="InterPro" id="IPR014030">
    <property type="entry name" value="Ketoacyl_synth_N"/>
</dbReference>
<dbReference type="Gene3D" id="3.40.50.150">
    <property type="entry name" value="Vaccinia Virus protein VP39"/>
    <property type="match status" value="1"/>
</dbReference>
<dbReference type="Pfam" id="PF21089">
    <property type="entry name" value="PKS_DH_N"/>
    <property type="match status" value="1"/>
</dbReference>
<dbReference type="PANTHER" id="PTHR43775:SF49">
    <property type="entry name" value="SYNTHASE, PUTATIVE (JCVI)-RELATED"/>
    <property type="match status" value="1"/>
</dbReference>
<evidence type="ECO:0000256" key="2">
    <source>
        <dbReference type="ARBA" id="ARBA00022553"/>
    </source>
</evidence>
<dbReference type="InterPro" id="IPR014043">
    <property type="entry name" value="Acyl_transferase_dom"/>
</dbReference>
<dbReference type="InterPro" id="IPR029063">
    <property type="entry name" value="SAM-dependent_MTases_sf"/>
</dbReference>
<feature type="domain" description="Ketosynthase family 3 (KS3)" evidence="12">
    <location>
        <begin position="41"/>
        <end position="460"/>
    </location>
</feature>
<dbReference type="Gene3D" id="3.40.50.720">
    <property type="entry name" value="NAD(P)-binding Rossmann-like Domain"/>
    <property type="match status" value="2"/>
</dbReference>
<dbReference type="FunFam" id="3.40.50.720:FF:000209">
    <property type="entry name" value="Polyketide synthase Pks12"/>
    <property type="match status" value="1"/>
</dbReference>
<dbReference type="SUPFAM" id="SSF52151">
    <property type="entry name" value="FabD/lysophospholipase-like"/>
    <property type="match status" value="1"/>
</dbReference>
<dbReference type="InterPro" id="IPR020843">
    <property type="entry name" value="ER"/>
</dbReference>
<feature type="region of interest" description="N-terminal hotdog fold" evidence="9">
    <location>
        <begin position="954"/>
        <end position="1081"/>
    </location>
</feature>
<dbReference type="GO" id="GO:0008168">
    <property type="term" value="F:methyltransferase activity"/>
    <property type="evidence" value="ECO:0007669"/>
    <property type="project" value="UniProtKB-KW"/>
</dbReference>
<evidence type="ECO:0000256" key="6">
    <source>
        <dbReference type="ARBA" id="ARBA00023002"/>
    </source>
</evidence>
<dbReference type="Proteomes" id="UP000193689">
    <property type="component" value="Unassembled WGS sequence"/>
</dbReference>
<dbReference type="SUPFAM" id="SSF53901">
    <property type="entry name" value="Thiolase-like"/>
    <property type="match status" value="1"/>
</dbReference>
<evidence type="ECO:0000256" key="10">
    <source>
        <dbReference type="SAM" id="MobiDB-lite"/>
    </source>
</evidence>
<dbReference type="PROSITE" id="PS52019">
    <property type="entry name" value="PKS_MFAS_DH"/>
    <property type="match status" value="1"/>
</dbReference>
<proteinExistence type="predicted"/>
<dbReference type="GO" id="GO:1901336">
    <property type="term" value="P:lactone biosynthetic process"/>
    <property type="evidence" value="ECO:0007669"/>
    <property type="project" value="UniProtKB-ARBA"/>
</dbReference>
<dbReference type="InterPro" id="IPR036291">
    <property type="entry name" value="NAD(P)-bd_dom_sf"/>
</dbReference>
<dbReference type="CDD" id="cd05195">
    <property type="entry name" value="enoyl_red"/>
    <property type="match status" value="1"/>
</dbReference>
<dbReference type="InterPro" id="IPR032821">
    <property type="entry name" value="PKS_assoc"/>
</dbReference>
<keyword evidence="8" id="KW-0012">Acyltransferase</keyword>
<dbReference type="Pfam" id="PF14765">
    <property type="entry name" value="PS-DH"/>
    <property type="match status" value="1"/>
</dbReference>
<dbReference type="GO" id="GO:0006633">
    <property type="term" value="P:fatty acid biosynthetic process"/>
    <property type="evidence" value="ECO:0007669"/>
    <property type="project" value="InterPro"/>
</dbReference>
<dbReference type="CDD" id="cd00833">
    <property type="entry name" value="PKS"/>
    <property type="match status" value="1"/>
</dbReference>
<dbReference type="GO" id="GO:0004312">
    <property type="term" value="F:fatty acid synthase activity"/>
    <property type="evidence" value="ECO:0007669"/>
    <property type="project" value="TreeGrafter"/>
</dbReference>
<dbReference type="Gene3D" id="3.40.47.10">
    <property type="match status" value="1"/>
</dbReference>
<dbReference type="Gene3D" id="3.90.180.10">
    <property type="entry name" value="Medium-chain alcohol dehydrogenases, catalytic domain"/>
    <property type="match status" value="1"/>
</dbReference>
<dbReference type="GO" id="GO:0032259">
    <property type="term" value="P:methylation"/>
    <property type="evidence" value="ECO:0007669"/>
    <property type="project" value="UniProtKB-KW"/>
</dbReference>
<evidence type="ECO:0000259" key="11">
    <source>
        <dbReference type="PROSITE" id="PS50075"/>
    </source>
</evidence>
<evidence type="ECO:0000259" key="13">
    <source>
        <dbReference type="PROSITE" id="PS52019"/>
    </source>
</evidence>
<dbReference type="GO" id="GO:0016491">
    <property type="term" value="F:oxidoreductase activity"/>
    <property type="evidence" value="ECO:0007669"/>
    <property type="project" value="UniProtKB-KW"/>
</dbReference>
<dbReference type="GeneID" id="63778979"/>
<dbReference type="SUPFAM" id="SSF55048">
    <property type="entry name" value="Probable ACP-binding domain of malonyl-CoA ACP transacylase"/>
    <property type="match status" value="1"/>
</dbReference>
<dbReference type="Pfam" id="PF08659">
    <property type="entry name" value="KR"/>
    <property type="match status" value="1"/>
</dbReference>
<keyword evidence="3" id="KW-0489">Methyltransferase</keyword>
<dbReference type="InterPro" id="IPR013968">
    <property type="entry name" value="PKS_KR"/>
</dbReference>
<dbReference type="Pfam" id="PF08240">
    <property type="entry name" value="ADH_N"/>
    <property type="match status" value="1"/>
</dbReference>
<dbReference type="GO" id="GO:0044550">
    <property type="term" value="P:secondary metabolite biosynthetic process"/>
    <property type="evidence" value="ECO:0007669"/>
    <property type="project" value="TreeGrafter"/>
</dbReference>
<evidence type="ECO:0000256" key="9">
    <source>
        <dbReference type="PROSITE-ProRule" id="PRU01363"/>
    </source>
</evidence>
<evidence type="ECO:0000256" key="4">
    <source>
        <dbReference type="ARBA" id="ARBA00022679"/>
    </source>
</evidence>
<gene>
    <name evidence="14" type="ORF">BCR38DRAFT_468047</name>
</gene>
<dbReference type="SMART" id="SM00822">
    <property type="entry name" value="PKS_KR"/>
    <property type="match status" value="1"/>
</dbReference>
<keyword evidence="15" id="KW-1185">Reference proteome</keyword>
<keyword evidence="7" id="KW-0511">Multifunctional enzyme</keyword>
<dbReference type="Gene3D" id="1.10.1200.10">
    <property type="entry name" value="ACP-like"/>
    <property type="match status" value="1"/>
</dbReference>
<feature type="domain" description="Carrier" evidence="11">
    <location>
        <begin position="2442"/>
        <end position="2520"/>
    </location>
</feature>
<dbReference type="Pfam" id="PF16197">
    <property type="entry name" value="KAsynt_C_assoc"/>
    <property type="match status" value="1"/>
</dbReference>
<dbReference type="GO" id="GO:0004315">
    <property type="term" value="F:3-oxoacyl-[acyl-carrier-protein] synthase activity"/>
    <property type="evidence" value="ECO:0007669"/>
    <property type="project" value="InterPro"/>
</dbReference>
<dbReference type="SMART" id="SM01294">
    <property type="entry name" value="PKS_PP_betabranch"/>
    <property type="match status" value="1"/>
</dbReference>
<dbReference type="Pfam" id="PF00550">
    <property type="entry name" value="PP-binding"/>
    <property type="match status" value="1"/>
</dbReference>
<dbReference type="Gene3D" id="3.30.70.3290">
    <property type="match status" value="1"/>
</dbReference>
<feature type="region of interest" description="Disordered" evidence="10">
    <location>
        <begin position="1"/>
        <end position="32"/>
    </location>
</feature>
<evidence type="ECO:0000256" key="8">
    <source>
        <dbReference type="ARBA" id="ARBA00023315"/>
    </source>
</evidence>
<evidence type="ECO:0000259" key="12">
    <source>
        <dbReference type="PROSITE" id="PS52004"/>
    </source>
</evidence>
<dbReference type="InterPro" id="IPR020841">
    <property type="entry name" value="PKS_Beta-ketoAc_synthase_dom"/>
</dbReference>
<evidence type="ECO:0000256" key="7">
    <source>
        <dbReference type="ARBA" id="ARBA00023268"/>
    </source>
</evidence>
<dbReference type="InterPro" id="IPR020807">
    <property type="entry name" value="PKS_DH"/>
</dbReference>
<dbReference type="InterPro" id="IPR036736">
    <property type="entry name" value="ACP-like_sf"/>
</dbReference>
<dbReference type="OrthoDB" id="329835at2759"/>
<dbReference type="InterPro" id="IPR018201">
    <property type="entry name" value="Ketoacyl_synth_AS"/>
</dbReference>
<keyword evidence="2" id="KW-0597">Phosphoprotein</keyword>
<feature type="region of interest" description="C-terminal hotdog fold" evidence="9">
    <location>
        <begin position="1094"/>
        <end position="1246"/>
    </location>
</feature>
<dbReference type="InterPro" id="IPR013154">
    <property type="entry name" value="ADH-like_N"/>
</dbReference>
<accession>A0A1Y2DLJ8</accession>
<dbReference type="SUPFAM" id="SSF47336">
    <property type="entry name" value="ACP-like"/>
    <property type="match status" value="1"/>
</dbReference>
<dbReference type="Gene3D" id="3.10.129.110">
    <property type="entry name" value="Polyketide synthase dehydratase"/>
    <property type="match status" value="1"/>
</dbReference>
<dbReference type="SMART" id="SM00826">
    <property type="entry name" value="PKS_DH"/>
    <property type="match status" value="1"/>
</dbReference>
<dbReference type="InterPro" id="IPR016035">
    <property type="entry name" value="Acyl_Trfase/lysoPLipase"/>
</dbReference>
<dbReference type="EMBL" id="MCFJ01000012">
    <property type="protein sequence ID" value="ORY60122.1"/>
    <property type="molecule type" value="Genomic_DNA"/>
</dbReference>
<name>A0A1Y2DLJ8_9PEZI</name>
<dbReference type="Pfam" id="PF00109">
    <property type="entry name" value="ketoacyl-synt"/>
    <property type="match status" value="1"/>
</dbReference>
<dbReference type="GO" id="GO:0031177">
    <property type="term" value="F:phosphopantetheine binding"/>
    <property type="evidence" value="ECO:0007669"/>
    <property type="project" value="InterPro"/>
</dbReference>
<feature type="active site" description="Proton acceptor; for dehydratase activity" evidence="9">
    <location>
        <position position="985"/>
    </location>
</feature>
<dbReference type="SMART" id="SM00823">
    <property type="entry name" value="PKS_PP"/>
    <property type="match status" value="1"/>
</dbReference>
<evidence type="ECO:0000256" key="3">
    <source>
        <dbReference type="ARBA" id="ARBA00022603"/>
    </source>
</evidence>
<sequence>MSPENSPHVDTHAHETILTTGDGSPPATENHYREDEGRCLYEPIAIVGMAMRLPGRIHNGEDLWNFLVNKESALCDVPTDRFNIDGFYNPSGSPGTIPVKQGYYLDDVELPQFDTTVFSMPRTELERLDPLQRQVLQVALECLENSGATSWRGSNMGCYIGQFGEDWADLFARETQHRGGYRCTSLGDFAVANRISYEFDLHGPSMTVKTACSSSLVCLDLACRAIQSGQCDSALVGGANLIFSPTTYLALNDQGVLSPNGQCRSFDASADGYARGEAINMILVKKLSHALRDNDTVRAIIRGTGVNADGRTNGLLTPSPTAQATLIRRTYEAAGIKDPSQTAIIECHGTGTPVGDPIETEAIGRCFGDQGIVITSVKPNLGHSEAAAGLTSLIKSVLTLERRKVLPNINFTKANPNISFDRYKFHVPTDVEDWPTGRAERIGVNSFGIGGVNAHVILESFRQFQSTAINPCNDQKSRNGAIHDEDLASIDNVSGKQVQNASGEITEHHMSESLLLFSAFSKESLAAQIEAYREYVDSHDVALGDLAYTLANKREHKPLRAFMVTNGTLTEGISETHSTDQSRPRLVWVFTGQGAQWPRMGADLMKSNTVFQRTIRKLDRYLQTLEQSPPWTIENEILNGEGSRVYGAELGHPLCVALQIALVDVLRSWGIEPDITLGHSSGETAAAYACGALTAEAAIFTATRRGISNVSSERQGSMAAVGLGSDEVREYLISGVDIACVNSQSSVTLSGDTEAVKQVLDNIKDQRPTAFTRMLRVEKAFHSHHMREYGPSYEDQLRQVRSVEPNVAFYSSVTGERIRGRGELEGPYWRANMECPVLFDTALRSALRDESNPVVLLEIGPHPALAGPIGQIVRDMNRSDVHIGTLTRGKNSRESILRTIGRLHQYSVPMDLSLICSPGAMIRDLPSYSWNQDTIHWEEPRVSHDWRFREHAPHELLGNRVTETASQPTWRKVLTLEDTLWLNGHVVNGQVVFPATGYIAMIGEAIRQLSGQTTYTLKNVQFTSARVLELGKAVELVTSLNPTVSDTSDSSVWWEFTITSFDGTDWVRNCCGEATGLPDKPQWLDSIGSQNLTFPRLVEGDSWYDVLKRVGFNYTGLFHGIKSISAATTSAAARATIATQVPGSGDNEQTTSSYTLHPAVLDQCLQLFMAAASGGQRRRLNSLAVPTFIDEIVISPSSLDLEATATITNMSNAGSWKGDLVAYGNSTPVLTLKGLKTTILTRNVTEDGVPLFTHVEWSPHSDFVRLVATQESQTPRSVEWPLLEELTTLCIFDHLEQITMHDSGADHLRKFLDWMRLHADGYQSGANKLIPTELGLHSLNHNQRIVRIHEIMARLSSSPHAVFSAAVYNLFSEASAIFAGTMHALHVLRKDDILSKLYDAMSFDWTDAIRLLANTNPRLRILEIGAGTGGTTAKVLKALHSEYGERLYSLYSYTDISAGFMAAAKERFANAQGMEYSVLDISRDPVEQGFSPGTYDLIIGANVLHATPCLNTTLRNVHSLLNPNGRLFLEELCPDSMFMNYIMGYLQGWWLGADDGRVNEPWISPARWAPELHAAGFQELESVVLDSPKPFHLSAGLIVSPANQTSIVRKMALLCHSLDAPYVTEMRERLEGLDVNVCICIFGQPLPDCDTIALLDLKEPVLHNMSGDSFDIIKEYLKSHKQRLFWVGQSSQIKCEDPRAAMVLGLARTARNEYSRDFFTIEVDNATSPSTVTEAVANIVRRHSIRPSSLNALDTDYEYAIVGGEILIPRFHWQTAACAIAEASEGKDHKGMLKRLTMTSPGLLHTMEWTDAAIQSPGNGEILVEVKAVGLNFRDVVVALGIVEGDPSEMGFEASGIIQAMGPGVDRFSIGDRVMFLSDGCFTTHMTLTESVCIKMDDAMSFIQAAAVPCVYATALMALVDVSRLQRGQSILIHAACGGVGLAALQIAQMIGADVYCTVGSDNKRSHLVDNYGLDPSRIFSSRDSSFLTSLMHATENRGVDVVLNSLSGDLLHASWRCVAEFGMMVEIGKRDFQRRAKLSMETFEANRTFVGLDLRGLSQSRPKKAAELLERCAELIRSGTLRGPLVSEIFPASELQTAYRTMQAAKHIGKIVIEMPLDPFSLARAHGCKPSSNSLLSSIDPVFRPDRSYLLVGGLGGLGRAIATWMVERGARNLVFLSRSANETPRLQCFLEDLRSQGCEVALVAGSVSCRTDVDMAVDTANAIHPLAGVLNLSMVLRDVELSDMHFDDWNAAIDPKVKGTWNLHNATLSLPLDFFLLFSSQSGLIGLWGQANYAAANTYLDAFVQYRHQHDLVASVIDVGVMGDVGYVADSDDIMNSLERTGMYILREQNLLEAISLALARSRPFTTTVADKTSRNFGQIVIGLNTTAPISSPSTRVAWKRDVRMSIYHTLSLSEETIPNITSPGSIPLKTLLAAELSEDEQVETIANALARTLADFLIKDEAEMATDRSLESLGMDSLVAMEMRNWIQQQVGIEISTLTINQSPSLIHLAKHISQVMKS</sequence>
<dbReference type="InterPro" id="IPR001227">
    <property type="entry name" value="Ac_transferase_dom_sf"/>
</dbReference>
<dbReference type="InterPro" id="IPR042104">
    <property type="entry name" value="PKS_dehydratase_sf"/>
</dbReference>
<dbReference type="CDD" id="cd02440">
    <property type="entry name" value="AdoMet_MTases"/>
    <property type="match status" value="1"/>
</dbReference>
<dbReference type="InterPro" id="IPR011032">
    <property type="entry name" value="GroES-like_sf"/>
</dbReference>
<dbReference type="Gene3D" id="3.40.366.10">
    <property type="entry name" value="Malonyl-Coenzyme A Acyl Carrier Protein, domain 2"/>
    <property type="match status" value="1"/>
</dbReference>
<dbReference type="InterPro" id="IPR049900">
    <property type="entry name" value="PKS_mFAS_DH"/>
</dbReference>
<dbReference type="SMART" id="SM00825">
    <property type="entry name" value="PKS_KS"/>
    <property type="match status" value="1"/>
</dbReference>
<dbReference type="InterPro" id="IPR049551">
    <property type="entry name" value="PKS_DH_C"/>
</dbReference>
<dbReference type="InterPro" id="IPR009081">
    <property type="entry name" value="PP-bd_ACP"/>
</dbReference>
<evidence type="ECO:0000256" key="5">
    <source>
        <dbReference type="ARBA" id="ARBA00022857"/>
    </source>
</evidence>
<dbReference type="InterPro" id="IPR049552">
    <property type="entry name" value="PKS_DH_N"/>
</dbReference>
<dbReference type="STRING" id="1141098.A0A1Y2DLJ8"/>
<keyword evidence="4" id="KW-0808">Transferase</keyword>
<reference evidence="14 15" key="1">
    <citation type="submission" date="2016-07" db="EMBL/GenBank/DDBJ databases">
        <title>Pervasive Adenine N6-methylation of Active Genes in Fungi.</title>
        <authorList>
            <consortium name="DOE Joint Genome Institute"/>
            <person name="Mondo S.J."/>
            <person name="Dannebaum R.O."/>
            <person name="Kuo R.C."/>
            <person name="Labutti K."/>
            <person name="Haridas S."/>
            <person name="Kuo A."/>
            <person name="Salamov A."/>
            <person name="Ahrendt S.R."/>
            <person name="Lipzen A."/>
            <person name="Sullivan W."/>
            <person name="Andreopoulos W.B."/>
            <person name="Clum A."/>
            <person name="Lindquist E."/>
            <person name="Daum C."/>
            <person name="Ramamoorthy G.K."/>
            <person name="Gryganskyi A."/>
            <person name="Culley D."/>
            <person name="Magnuson J.K."/>
            <person name="James T.Y."/>
            <person name="O'Malley M.A."/>
            <person name="Stajich J.E."/>
            <person name="Spatafora J.W."/>
            <person name="Visel A."/>
            <person name="Grigoriev I.V."/>
        </authorList>
    </citation>
    <scope>NUCLEOTIDE SEQUENCE [LARGE SCALE GENOMIC DNA]</scope>
    <source>
        <strain evidence="14 15">CBS 129021</strain>
    </source>
</reference>
<dbReference type="SUPFAM" id="SSF53335">
    <property type="entry name" value="S-adenosyl-L-methionine-dependent methyltransferases"/>
    <property type="match status" value="1"/>
</dbReference>
<keyword evidence="1" id="KW-0596">Phosphopantetheine</keyword>
<dbReference type="PROSITE" id="PS50075">
    <property type="entry name" value="CARRIER"/>
    <property type="match status" value="1"/>
</dbReference>
<dbReference type="InterPro" id="IPR006162">
    <property type="entry name" value="Ppantetheine_attach_site"/>
</dbReference>
<dbReference type="SUPFAM" id="SSF51735">
    <property type="entry name" value="NAD(P)-binding Rossmann-fold domains"/>
    <property type="match status" value="2"/>
</dbReference>
<dbReference type="InterPro" id="IPR016039">
    <property type="entry name" value="Thiolase-like"/>
</dbReference>
<dbReference type="CDD" id="cd05274">
    <property type="entry name" value="KR_FAS_SDR_x"/>
    <property type="match status" value="1"/>
</dbReference>
<dbReference type="InterPro" id="IPR013217">
    <property type="entry name" value="Methyltransf_12"/>
</dbReference>
<dbReference type="SMART" id="SM00827">
    <property type="entry name" value="PKS_AT"/>
    <property type="match status" value="1"/>
</dbReference>
<evidence type="ECO:0000256" key="1">
    <source>
        <dbReference type="ARBA" id="ARBA00022450"/>
    </source>
</evidence>
<feature type="domain" description="PKS/mFAS DH" evidence="13">
    <location>
        <begin position="954"/>
        <end position="1246"/>
    </location>
</feature>
<dbReference type="InterPro" id="IPR057326">
    <property type="entry name" value="KR_dom"/>
</dbReference>
<dbReference type="PANTHER" id="PTHR43775">
    <property type="entry name" value="FATTY ACID SYNTHASE"/>
    <property type="match status" value="1"/>
</dbReference>
<dbReference type="Pfam" id="PF02801">
    <property type="entry name" value="Ketoacyl-synt_C"/>
    <property type="match status" value="1"/>
</dbReference>
<dbReference type="Pfam" id="PF00698">
    <property type="entry name" value="Acyl_transf_1"/>
    <property type="match status" value="1"/>
</dbReference>
<protein>
    <submittedName>
        <fullName evidence="14">Putative polyketide synthase</fullName>
    </submittedName>
</protein>
<keyword evidence="6" id="KW-0560">Oxidoreductase</keyword>
<dbReference type="InterPro" id="IPR014031">
    <property type="entry name" value="Ketoacyl_synth_C"/>
</dbReference>
<dbReference type="PROSITE" id="PS00606">
    <property type="entry name" value="KS3_1"/>
    <property type="match status" value="1"/>
</dbReference>
<dbReference type="PROSITE" id="PS00012">
    <property type="entry name" value="PHOSPHOPANTETHEINE"/>
    <property type="match status" value="1"/>
</dbReference>
<evidence type="ECO:0000313" key="15">
    <source>
        <dbReference type="Proteomes" id="UP000193689"/>
    </source>
</evidence>
<dbReference type="InterPro" id="IPR050091">
    <property type="entry name" value="PKS_NRPS_Biosynth_Enz"/>
</dbReference>
<organism evidence="14 15">
    <name type="scientific">Pseudomassariella vexata</name>
    <dbReference type="NCBI Taxonomy" id="1141098"/>
    <lineage>
        <taxon>Eukaryota</taxon>
        <taxon>Fungi</taxon>
        <taxon>Dikarya</taxon>
        <taxon>Ascomycota</taxon>
        <taxon>Pezizomycotina</taxon>
        <taxon>Sordariomycetes</taxon>
        <taxon>Xylariomycetidae</taxon>
        <taxon>Amphisphaeriales</taxon>
        <taxon>Pseudomassariaceae</taxon>
        <taxon>Pseudomassariella</taxon>
    </lineage>
</organism>
<evidence type="ECO:0000313" key="14">
    <source>
        <dbReference type="EMBL" id="ORY60122.1"/>
    </source>
</evidence>
<dbReference type="PROSITE" id="PS52004">
    <property type="entry name" value="KS3_2"/>
    <property type="match status" value="1"/>
</dbReference>
<dbReference type="Pfam" id="PF13602">
    <property type="entry name" value="ADH_zinc_N_2"/>
    <property type="match status" value="1"/>
</dbReference>
<dbReference type="InterPro" id="IPR016036">
    <property type="entry name" value="Malonyl_transacylase_ACP-bd"/>
</dbReference>
<dbReference type="Pfam" id="PF08242">
    <property type="entry name" value="Methyltransf_12"/>
    <property type="match status" value="1"/>
</dbReference>
<dbReference type="SUPFAM" id="SSF50129">
    <property type="entry name" value="GroES-like"/>
    <property type="match status" value="1"/>
</dbReference>